<evidence type="ECO:0000256" key="2">
    <source>
        <dbReference type="SAM" id="Phobius"/>
    </source>
</evidence>
<dbReference type="EMBL" id="JARPOI010000001">
    <property type="protein sequence ID" value="KAJ9189198.1"/>
    <property type="molecule type" value="Genomic_DNA"/>
</dbReference>
<gene>
    <name evidence="4" type="ORF">P3X46_000522</name>
</gene>
<accession>A0ABQ9NA85</accession>
<proteinExistence type="predicted"/>
<feature type="transmembrane region" description="Helical" evidence="2">
    <location>
        <begin position="148"/>
        <end position="167"/>
    </location>
</feature>
<feature type="region of interest" description="Disordered" evidence="1">
    <location>
        <begin position="74"/>
        <end position="113"/>
    </location>
</feature>
<evidence type="ECO:0000313" key="4">
    <source>
        <dbReference type="EMBL" id="KAJ9189198.1"/>
    </source>
</evidence>
<name>A0ABQ9NA85_HEVBR</name>
<keyword evidence="2" id="KW-0472">Membrane</keyword>
<feature type="compositionally biased region" description="Low complexity" evidence="1">
    <location>
        <begin position="94"/>
        <end position="105"/>
    </location>
</feature>
<keyword evidence="2" id="KW-0812">Transmembrane</keyword>
<organism evidence="4 5">
    <name type="scientific">Hevea brasiliensis</name>
    <name type="common">Para rubber tree</name>
    <name type="synonym">Siphonia brasiliensis</name>
    <dbReference type="NCBI Taxonomy" id="3981"/>
    <lineage>
        <taxon>Eukaryota</taxon>
        <taxon>Viridiplantae</taxon>
        <taxon>Streptophyta</taxon>
        <taxon>Embryophyta</taxon>
        <taxon>Tracheophyta</taxon>
        <taxon>Spermatophyta</taxon>
        <taxon>Magnoliopsida</taxon>
        <taxon>eudicotyledons</taxon>
        <taxon>Gunneridae</taxon>
        <taxon>Pentapetalae</taxon>
        <taxon>rosids</taxon>
        <taxon>fabids</taxon>
        <taxon>Malpighiales</taxon>
        <taxon>Euphorbiaceae</taxon>
        <taxon>Crotonoideae</taxon>
        <taxon>Micrandreae</taxon>
        <taxon>Hevea</taxon>
    </lineage>
</organism>
<keyword evidence="2" id="KW-1133">Transmembrane helix</keyword>
<sequence>MGFKKLGLFFLVIMILFQIHLHVHLLHAHPLQNTSTAATDFHQEPNSTDQKISRDKGMTGKFEVAKGLQRLVSVNRRGGGGGGHGGGGHGGGHASHSTGSSAHGGKINGHEGYRHGSTVVPLYAAGAMSHHQNNNHQRHGSNEGSQSYAGSSYLVLAALAVIFTSIFR</sequence>
<keyword evidence="3" id="KW-0732">Signal</keyword>
<dbReference type="PANTHER" id="PTHR36245">
    <property type="entry name" value="GLYCINE-RICH PROTEIN DOT1-LIKE"/>
    <property type="match status" value="1"/>
</dbReference>
<evidence type="ECO:0000256" key="3">
    <source>
        <dbReference type="SAM" id="SignalP"/>
    </source>
</evidence>
<protein>
    <recommendedName>
        <fullName evidence="6">Glycine-rich protein</fullName>
    </recommendedName>
</protein>
<keyword evidence="5" id="KW-1185">Reference proteome</keyword>
<evidence type="ECO:0000256" key="1">
    <source>
        <dbReference type="SAM" id="MobiDB-lite"/>
    </source>
</evidence>
<feature type="region of interest" description="Disordered" evidence="1">
    <location>
        <begin position="38"/>
        <end position="57"/>
    </location>
</feature>
<feature type="compositionally biased region" description="Gly residues" evidence="1">
    <location>
        <begin position="77"/>
        <end position="93"/>
    </location>
</feature>
<evidence type="ECO:0000313" key="5">
    <source>
        <dbReference type="Proteomes" id="UP001174677"/>
    </source>
</evidence>
<feature type="chain" id="PRO_5045042755" description="Glycine-rich protein" evidence="3">
    <location>
        <begin position="29"/>
        <end position="168"/>
    </location>
</feature>
<dbReference type="Proteomes" id="UP001174677">
    <property type="component" value="Chromosome 1"/>
</dbReference>
<dbReference type="PANTHER" id="PTHR36245:SF5">
    <property type="entry name" value="GLYCINE-RICH PROTEIN DOT1-LIKE"/>
    <property type="match status" value="1"/>
</dbReference>
<comment type="caution">
    <text evidence="4">The sequence shown here is derived from an EMBL/GenBank/DDBJ whole genome shotgun (WGS) entry which is preliminary data.</text>
</comment>
<reference evidence="4" key="1">
    <citation type="journal article" date="2023" name="Plant Biotechnol. J.">
        <title>Chromosome-level wild Hevea brasiliensis genome provides new tools for genomic-assisted breeding and valuable loci to elevate rubber yield.</title>
        <authorList>
            <person name="Cheng H."/>
            <person name="Song X."/>
            <person name="Hu Y."/>
            <person name="Wu T."/>
            <person name="Yang Q."/>
            <person name="An Z."/>
            <person name="Feng S."/>
            <person name="Deng Z."/>
            <person name="Wu W."/>
            <person name="Zeng X."/>
            <person name="Tu M."/>
            <person name="Wang X."/>
            <person name="Huang H."/>
        </authorList>
    </citation>
    <scope>NUCLEOTIDE SEQUENCE</scope>
    <source>
        <strain evidence="4">MT/VB/25A 57/8</strain>
    </source>
</reference>
<evidence type="ECO:0008006" key="6">
    <source>
        <dbReference type="Google" id="ProtNLM"/>
    </source>
</evidence>
<feature type="signal peptide" evidence="3">
    <location>
        <begin position="1"/>
        <end position="28"/>
    </location>
</feature>
<feature type="compositionally biased region" description="Polar residues" evidence="1">
    <location>
        <begin position="38"/>
        <end position="50"/>
    </location>
</feature>